<dbReference type="Gene3D" id="3.30.565.10">
    <property type="entry name" value="Histidine kinase-like ATPase, C-terminal domain"/>
    <property type="match status" value="1"/>
</dbReference>
<evidence type="ECO:0000256" key="13">
    <source>
        <dbReference type="SAM" id="Coils"/>
    </source>
</evidence>
<dbReference type="EC" id="2.7.13.3" evidence="3"/>
<evidence type="ECO:0000259" key="16">
    <source>
        <dbReference type="PROSITE" id="PS50110"/>
    </source>
</evidence>
<evidence type="ECO:0000256" key="7">
    <source>
        <dbReference type="ARBA" id="ARBA00022741"/>
    </source>
</evidence>
<evidence type="ECO:0000259" key="15">
    <source>
        <dbReference type="PROSITE" id="PS50109"/>
    </source>
</evidence>
<dbReference type="Pfam" id="PF02518">
    <property type="entry name" value="HATPase_c"/>
    <property type="match status" value="1"/>
</dbReference>
<dbReference type="Pfam" id="PF00072">
    <property type="entry name" value="Response_reg"/>
    <property type="match status" value="2"/>
</dbReference>
<dbReference type="CDD" id="cd00082">
    <property type="entry name" value="HisKA"/>
    <property type="match status" value="1"/>
</dbReference>
<dbReference type="SUPFAM" id="SSF52172">
    <property type="entry name" value="CheY-like"/>
    <property type="match status" value="2"/>
</dbReference>
<feature type="modified residue" description="4-aspartylphosphate" evidence="12">
    <location>
        <position position="748"/>
    </location>
</feature>
<feature type="domain" description="Response regulatory" evidence="16">
    <location>
        <begin position="699"/>
        <end position="815"/>
    </location>
</feature>
<name>A0ABW0HJJ4_9BACL</name>
<evidence type="ECO:0000313" key="18">
    <source>
        <dbReference type="EMBL" id="MFC5401336.1"/>
    </source>
</evidence>
<feature type="domain" description="HAMP" evidence="17">
    <location>
        <begin position="217"/>
        <end position="269"/>
    </location>
</feature>
<dbReference type="PANTHER" id="PTHR45339">
    <property type="entry name" value="HYBRID SIGNAL TRANSDUCTION HISTIDINE KINASE J"/>
    <property type="match status" value="1"/>
</dbReference>
<feature type="transmembrane region" description="Helical" evidence="14">
    <location>
        <begin position="17"/>
        <end position="39"/>
    </location>
</feature>
<dbReference type="RefSeq" id="WP_378128795.1">
    <property type="nucleotide sequence ID" value="NZ_JBHSMI010000002.1"/>
</dbReference>
<dbReference type="InterPro" id="IPR004358">
    <property type="entry name" value="Sig_transdc_His_kin-like_C"/>
</dbReference>
<evidence type="ECO:0000256" key="10">
    <source>
        <dbReference type="ARBA" id="ARBA00023012"/>
    </source>
</evidence>
<feature type="domain" description="Histidine kinase" evidence="15">
    <location>
        <begin position="316"/>
        <end position="537"/>
    </location>
</feature>
<protein>
    <recommendedName>
        <fullName evidence="3">histidine kinase</fullName>
        <ecNumber evidence="3">2.7.13.3</ecNumber>
    </recommendedName>
</protein>
<dbReference type="InterPro" id="IPR036890">
    <property type="entry name" value="HATPase_C_sf"/>
</dbReference>
<dbReference type="Gene3D" id="3.40.50.2300">
    <property type="match status" value="2"/>
</dbReference>
<evidence type="ECO:0000259" key="17">
    <source>
        <dbReference type="PROSITE" id="PS50885"/>
    </source>
</evidence>
<dbReference type="SUPFAM" id="SSF158472">
    <property type="entry name" value="HAMP domain-like"/>
    <property type="match status" value="1"/>
</dbReference>
<dbReference type="CDD" id="cd00156">
    <property type="entry name" value="REC"/>
    <property type="match status" value="1"/>
</dbReference>
<keyword evidence="11 14" id="KW-0472">Membrane</keyword>
<evidence type="ECO:0000256" key="9">
    <source>
        <dbReference type="ARBA" id="ARBA00022840"/>
    </source>
</evidence>
<keyword evidence="4" id="KW-1003">Cell membrane</keyword>
<dbReference type="InterPro" id="IPR003594">
    <property type="entry name" value="HATPase_dom"/>
</dbReference>
<evidence type="ECO:0000256" key="8">
    <source>
        <dbReference type="ARBA" id="ARBA00022777"/>
    </source>
</evidence>
<dbReference type="CDD" id="cd16922">
    <property type="entry name" value="HATPase_EvgS-ArcB-TorS-like"/>
    <property type="match status" value="1"/>
</dbReference>
<dbReference type="Proteomes" id="UP001596113">
    <property type="component" value="Unassembled WGS sequence"/>
</dbReference>
<keyword evidence="6" id="KW-0808">Transferase</keyword>
<reference evidence="19" key="1">
    <citation type="journal article" date="2019" name="Int. J. Syst. Evol. Microbiol.">
        <title>The Global Catalogue of Microorganisms (GCM) 10K type strain sequencing project: providing services to taxonomists for standard genome sequencing and annotation.</title>
        <authorList>
            <consortium name="The Broad Institute Genomics Platform"/>
            <consortium name="The Broad Institute Genome Sequencing Center for Infectious Disease"/>
            <person name="Wu L."/>
            <person name="Ma J."/>
        </authorList>
    </citation>
    <scope>NUCLEOTIDE SEQUENCE [LARGE SCALE GENOMIC DNA]</scope>
    <source>
        <strain evidence="19">CGMCC 1.18575</strain>
    </source>
</reference>
<dbReference type="EMBL" id="JBHSMI010000002">
    <property type="protein sequence ID" value="MFC5401336.1"/>
    <property type="molecule type" value="Genomic_DNA"/>
</dbReference>
<evidence type="ECO:0000256" key="14">
    <source>
        <dbReference type="SAM" id="Phobius"/>
    </source>
</evidence>
<accession>A0ABW0HJJ4</accession>
<keyword evidence="14" id="KW-0812">Transmembrane</keyword>
<keyword evidence="14" id="KW-1133">Transmembrane helix</keyword>
<dbReference type="Pfam" id="PF00512">
    <property type="entry name" value="HisKA"/>
    <property type="match status" value="1"/>
</dbReference>
<feature type="coiled-coil region" evidence="13">
    <location>
        <begin position="264"/>
        <end position="295"/>
    </location>
</feature>
<organism evidence="18 19">
    <name type="scientific">Cohnella soli</name>
    <dbReference type="NCBI Taxonomy" id="425005"/>
    <lineage>
        <taxon>Bacteria</taxon>
        <taxon>Bacillati</taxon>
        <taxon>Bacillota</taxon>
        <taxon>Bacilli</taxon>
        <taxon>Bacillales</taxon>
        <taxon>Paenibacillaceae</taxon>
        <taxon>Cohnella</taxon>
    </lineage>
</organism>
<evidence type="ECO:0000256" key="3">
    <source>
        <dbReference type="ARBA" id="ARBA00012438"/>
    </source>
</evidence>
<dbReference type="InterPro" id="IPR003661">
    <property type="entry name" value="HisK_dim/P_dom"/>
</dbReference>
<evidence type="ECO:0000256" key="2">
    <source>
        <dbReference type="ARBA" id="ARBA00004651"/>
    </source>
</evidence>
<dbReference type="PROSITE" id="PS50109">
    <property type="entry name" value="HIS_KIN"/>
    <property type="match status" value="1"/>
</dbReference>
<gene>
    <name evidence="18" type="ORF">ACFPOF_01175</name>
</gene>
<comment type="caution">
    <text evidence="18">The sequence shown here is derived from an EMBL/GenBank/DDBJ whole genome shotgun (WGS) entry which is preliminary data.</text>
</comment>
<evidence type="ECO:0000313" key="19">
    <source>
        <dbReference type="Proteomes" id="UP001596113"/>
    </source>
</evidence>
<dbReference type="Gene3D" id="6.10.340.10">
    <property type="match status" value="1"/>
</dbReference>
<keyword evidence="13" id="KW-0175">Coiled coil</keyword>
<dbReference type="InterPro" id="IPR011006">
    <property type="entry name" value="CheY-like_superfamily"/>
</dbReference>
<evidence type="ECO:0000256" key="1">
    <source>
        <dbReference type="ARBA" id="ARBA00000085"/>
    </source>
</evidence>
<evidence type="ECO:0000256" key="5">
    <source>
        <dbReference type="ARBA" id="ARBA00022553"/>
    </source>
</evidence>
<comment type="subcellular location">
    <subcellularLocation>
        <location evidence="2">Cell membrane</location>
        <topology evidence="2">Multi-pass membrane protein</topology>
    </subcellularLocation>
</comment>
<keyword evidence="8" id="KW-0418">Kinase</keyword>
<comment type="catalytic activity">
    <reaction evidence="1">
        <text>ATP + protein L-histidine = ADP + protein N-phospho-L-histidine.</text>
        <dbReference type="EC" id="2.7.13.3"/>
    </reaction>
</comment>
<feature type="transmembrane region" description="Helical" evidence="14">
    <location>
        <begin position="196"/>
        <end position="219"/>
    </location>
</feature>
<dbReference type="InterPro" id="IPR024478">
    <property type="entry name" value="HlyB_4HB_MCP"/>
</dbReference>
<dbReference type="SMART" id="SM00388">
    <property type="entry name" value="HisKA"/>
    <property type="match status" value="1"/>
</dbReference>
<dbReference type="CDD" id="cd06225">
    <property type="entry name" value="HAMP"/>
    <property type="match status" value="1"/>
</dbReference>
<dbReference type="PRINTS" id="PR00344">
    <property type="entry name" value="BCTRLSENSOR"/>
</dbReference>
<dbReference type="SMART" id="SM00304">
    <property type="entry name" value="HAMP"/>
    <property type="match status" value="1"/>
</dbReference>
<dbReference type="Pfam" id="PF12729">
    <property type="entry name" value="4HB_MCP_1"/>
    <property type="match status" value="1"/>
</dbReference>
<evidence type="ECO:0000256" key="4">
    <source>
        <dbReference type="ARBA" id="ARBA00022475"/>
    </source>
</evidence>
<dbReference type="SUPFAM" id="SSF55874">
    <property type="entry name" value="ATPase domain of HSP90 chaperone/DNA topoisomerase II/histidine kinase"/>
    <property type="match status" value="1"/>
</dbReference>
<dbReference type="SMART" id="SM00387">
    <property type="entry name" value="HATPase_c"/>
    <property type="match status" value="1"/>
</dbReference>
<keyword evidence="19" id="KW-1185">Reference proteome</keyword>
<dbReference type="SUPFAM" id="SSF47384">
    <property type="entry name" value="Homodimeric domain of signal transducing histidine kinase"/>
    <property type="match status" value="1"/>
</dbReference>
<evidence type="ECO:0000256" key="12">
    <source>
        <dbReference type="PROSITE-ProRule" id="PRU00169"/>
    </source>
</evidence>
<evidence type="ECO:0000256" key="11">
    <source>
        <dbReference type="ARBA" id="ARBA00023136"/>
    </source>
</evidence>
<feature type="domain" description="Response regulatory" evidence="16">
    <location>
        <begin position="555"/>
        <end position="672"/>
    </location>
</feature>
<feature type="modified residue" description="4-aspartylphosphate" evidence="12">
    <location>
        <position position="605"/>
    </location>
</feature>
<proteinExistence type="predicted"/>
<dbReference type="PROSITE" id="PS50885">
    <property type="entry name" value="HAMP"/>
    <property type="match status" value="1"/>
</dbReference>
<sequence length="821" mass="92270">MRFVSELIKHLKVRTKVLILLGVALSLMIVVGGAGIFAMHKMESKAHALYMEKLMPSSLIVKLLFGNARIDALQLEMLLAESDPDRVHIQQQFDDQRTSNRAIRSQLETIPLSPRAEEQYKHFLSLIPTNNASKTTMDTLTNAGRKDEAYKEYTARYKTNREEMIKSLENAVRFNEEDAQAFYDDTVRAYRGGITITTLVTMLAFILCTWLGLAISNYITRPIIKLRKLMADAQQGDLTVKGYYESSDEVGALIMGFNQMIVGRKEAEDALHHYKENLEELVEQRTIELENKNMLLREAKEIADIANQAKSQFIANVSHEIRTPMNAIMGFNLLLKHSELTNQQKDYVGKSILSATNLLGIINDILDFSKMEAGKMKLEEIDFDLYEVLSNLSNIVSLSASEKGLRLRFDVDHRVPQKLKGDPFRLNQILLNLTNNAIKFTQSGVVAVSVGIQANENKGALLRVEVSDTGIGMTEDQLRQLFLPFSQADMSTTRKYGGTGLGLVITKNLVELLGGTIEVNSEANRGSSFVVTAPFDCSEEPFVDFDRGGDLERLRVLLISDNPEMQSVLNNQFGQFRSSITIAANEKEAIKACSRHPHYELVLIDVELQGSDITRLAETIKSDYFSPKPKIVLVSRFHETKMQEIQASENIDKCLFFPLGQLQLYEEMVSLFKPQTPIMKEISIADEEVAANVISQHIKLLLVEDNEINQIVVIEMIKLAGFGVDVANNGLEAIEMIKAKKYDVVLMDLQMPLMDGYEAARTIRELDPQNDTPIIAMTADAMEDTKRKALEAGMQGYLTKPIDLKQLTSTLQRILENNIIP</sequence>
<dbReference type="SMART" id="SM00448">
    <property type="entry name" value="REC"/>
    <property type="match status" value="2"/>
</dbReference>
<dbReference type="Pfam" id="PF00672">
    <property type="entry name" value="HAMP"/>
    <property type="match status" value="1"/>
</dbReference>
<dbReference type="InterPro" id="IPR036097">
    <property type="entry name" value="HisK_dim/P_sf"/>
</dbReference>
<keyword evidence="5 12" id="KW-0597">Phosphoprotein</keyword>
<evidence type="ECO:0000256" key="6">
    <source>
        <dbReference type="ARBA" id="ARBA00022679"/>
    </source>
</evidence>
<dbReference type="PROSITE" id="PS50110">
    <property type="entry name" value="RESPONSE_REGULATORY"/>
    <property type="match status" value="2"/>
</dbReference>
<dbReference type="PANTHER" id="PTHR45339:SF1">
    <property type="entry name" value="HYBRID SIGNAL TRANSDUCTION HISTIDINE KINASE J"/>
    <property type="match status" value="1"/>
</dbReference>
<keyword evidence="9" id="KW-0067">ATP-binding</keyword>
<keyword evidence="10" id="KW-0902">Two-component regulatory system</keyword>
<dbReference type="InterPro" id="IPR005467">
    <property type="entry name" value="His_kinase_dom"/>
</dbReference>
<dbReference type="InterPro" id="IPR003660">
    <property type="entry name" value="HAMP_dom"/>
</dbReference>
<dbReference type="CDD" id="cd17546">
    <property type="entry name" value="REC_hyHK_CKI1_RcsC-like"/>
    <property type="match status" value="1"/>
</dbReference>
<keyword evidence="7" id="KW-0547">Nucleotide-binding</keyword>
<dbReference type="InterPro" id="IPR001789">
    <property type="entry name" value="Sig_transdc_resp-reg_receiver"/>
</dbReference>
<dbReference type="Gene3D" id="1.10.287.130">
    <property type="match status" value="1"/>
</dbReference>